<feature type="transmembrane region" description="Helical" evidence="7">
    <location>
        <begin position="383"/>
        <end position="405"/>
    </location>
</feature>
<dbReference type="AlphaFoldDB" id="A0A284RRJ3"/>
<dbReference type="SUPFAM" id="SSF103473">
    <property type="entry name" value="MFS general substrate transporter"/>
    <property type="match status" value="1"/>
</dbReference>
<dbReference type="InterPro" id="IPR020846">
    <property type="entry name" value="MFS_dom"/>
</dbReference>
<evidence type="ECO:0000256" key="2">
    <source>
        <dbReference type="ARBA" id="ARBA00008335"/>
    </source>
</evidence>
<comment type="subcellular location">
    <subcellularLocation>
        <location evidence="1">Endomembrane system</location>
        <topology evidence="1">Multi-pass membrane protein</topology>
    </subcellularLocation>
</comment>
<accession>A0A284RRJ3</accession>
<feature type="transmembrane region" description="Helical" evidence="7">
    <location>
        <begin position="329"/>
        <end position="345"/>
    </location>
</feature>
<comment type="similarity">
    <text evidence="2">Belongs to the major facilitator superfamily.</text>
</comment>
<evidence type="ECO:0000256" key="1">
    <source>
        <dbReference type="ARBA" id="ARBA00004127"/>
    </source>
</evidence>
<evidence type="ECO:0000256" key="5">
    <source>
        <dbReference type="ARBA" id="ARBA00022989"/>
    </source>
</evidence>
<dbReference type="OMA" id="TSIVTIH"/>
<dbReference type="GO" id="GO:0012505">
    <property type="term" value="C:endomembrane system"/>
    <property type="evidence" value="ECO:0007669"/>
    <property type="project" value="UniProtKB-SubCell"/>
</dbReference>
<dbReference type="PANTHER" id="PTHR23514">
    <property type="entry name" value="BYPASS OF STOP CODON PROTEIN 6"/>
    <property type="match status" value="1"/>
</dbReference>
<feature type="transmembrane region" description="Helical" evidence="7">
    <location>
        <begin position="417"/>
        <end position="439"/>
    </location>
</feature>
<sequence>MSTSIVTIHEASRAENIELREVHLPNPHIHSNTNTKSEVVKGPGEDKRKRIRGRVHYVTLCWFMFLAGWNDGTTGPLIPRMQTVYDVNYTILSLIFVLACTGFLIGAFANILLTPKLGFGKLMVLGSLFQVIAYTLQAPALPFPVFVIAYMINGVGLALQDAQANGYVACYKHNPESKMGLLHAVYGAGALCSPLVATQFAYLPRWSFHYLVSLGLAVLNTIFLWAVFKLRTQDECLAEIGESSGERGASQHSPLRQILSLKNVHLLASFILVYVGVEFTLGGWIVTYVIQLRGGGENAGYISSGFFAGLTVGRLALLWVNKLVGERRVLFLYALFAIGLEVVVWRVPSLIGGGVAVSLVGVLLGPMYPIVMNHSSRILPPWLLSGCIGWIAGLGQAGTAVFPFITGAMANSVGISSLQPMLVAMMGLMMLNGAHRILFVQINISGRPEFSKKATDVAFAGQQGSA</sequence>
<keyword evidence="10" id="KW-1185">Reference proteome</keyword>
<feature type="transmembrane region" description="Helical" evidence="7">
    <location>
        <begin position="119"/>
        <end position="136"/>
    </location>
</feature>
<feature type="transmembrane region" description="Helical" evidence="7">
    <location>
        <begin position="266"/>
        <end position="287"/>
    </location>
</feature>
<dbReference type="OrthoDB" id="413079at2759"/>
<feature type="domain" description="Major facilitator superfamily (MFS) profile" evidence="8">
    <location>
        <begin position="56"/>
        <end position="445"/>
    </location>
</feature>
<dbReference type="Proteomes" id="UP000219338">
    <property type="component" value="Unassembled WGS sequence"/>
</dbReference>
<dbReference type="PANTHER" id="PTHR23514:SF3">
    <property type="entry name" value="BYPASS OF STOP CODON PROTEIN 6"/>
    <property type="match status" value="1"/>
</dbReference>
<dbReference type="STRING" id="47428.A0A284RRJ3"/>
<dbReference type="InterPro" id="IPR051788">
    <property type="entry name" value="MFS_Transporter"/>
</dbReference>
<dbReference type="FunFam" id="1.20.1250.20:FF:000286">
    <property type="entry name" value="MFS efflux transporter"/>
    <property type="match status" value="1"/>
</dbReference>
<gene>
    <name evidence="9" type="ORF">ARMOST_14741</name>
</gene>
<evidence type="ECO:0000256" key="6">
    <source>
        <dbReference type="ARBA" id="ARBA00023136"/>
    </source>
</evidence>
<keyword evidence="5 7" id="KW-1133">Transmembrane helix</keyword>
<keyword evidence="3" id="KW-0813">Transport</keyword>
<evidence type="ECO:0000313" key="9">
    <source>
        <dbReference type="EMBL" id="SJL11338.1"/>
    </source>
</evidence>
<dbReference type="InterPro" id="IPR036259">
    <property type="entry name" value="MFS_trans_sf"/>
</dbReference>
<name>A0A284RRJ3_ARMOS</name>
<dbReference type="EMBL" id="FUEG01000014">
    <property type="protein sequence ID" value="SJL11338.1"/>
    <property type="molecule type" value="Genomic_DNA"/>
</dbReference>
<feature type="transmembrane region" description="Helical" evidence="7">
    <location>
        <begin position="351"/>
        <end position="371"/>
    </location>
</feature>
<dbReference type="Pfam" id="PF07690">
    <property type="entry name" value="MFS_1"/>
    <property type="match status" value="1"/>
</dbReference>
<feature type="transmembrane region" description="Helical" evidence="7">
    <location>
        <begin position="180"/>
        <end position="202"/>
    </location>
</feature>
<evidence type="ECO:0000256" key="3">
    <source>
        <dbReference type="ARBA" id="ARBA00022448"/>
    </source>
</evidence>
<evidence type="ECO:0000256" key="7">
    <source>
        <dbReference type="SAM" id="Phobius"/>
    </source>
</evidence>
<reference evidence="10" key="1">
    <citation type="journal article" date="2017" name="Nat. Ecol. Evol.">
        <title>Genome expansion and lineage-specific genetic innovations in the forest pathogenic fungi Armillaria.</title>
        <authorList>
            <person name="Sipos G."/>
            <person name="Prasanna A.N."/>
            <person name="Walter M.C."/>
            <person name="O'Connor E."/>
            <person name="Balint B."/>
            <person name="Krizsan K."/>
            <person name="Kiss B."/>
            <person name="Hess J."/>
            <person name="Varga T."/>
            <person name="Slot J."/>
            <person name="Riley R."/>
            <person name="Boka B."/>
            <person name="Rigling D."/>
            <person name="Barry K."/>
            <person name="Lee J."/>
            <person name="Mihaltcheva S."/>
            <person name="LaButti K."/>
            <person name="Lipzen A."/>
            <person name="Waldron R."/>
            <person name="Moloney N.M."/>
            <person name="Sperisen C."/>
            <person name="Kredics L."/>
            <person name="Vagvoelgyi C."/>
            <person name="Patrignani A."/>
            <person name="Fitzpatrick D."/>
            <person name="Nagy I."/>
            <person name="Doyle S."/>
            <person name="Anderson J.B."/>
            <person name="Grigoriev I.V."/>
            <person name="Gueldener U."/>
            <person name="Muensterkoetter M."/>
            <person name="Nagy L.G."/>
        </authorList>
    </citation>
    <scope>NUCLEOTIDE SEQUENCE [LARGE SCALE GENOMIC DNA]</scope>
    <source>
        <strain evidence="10">C18/9</strain>
    </source>
</reference>
<feature type="transmembrane region" description="Helical" evidence="7">
    <location>
        <begin position="208"/>
        <end position="228"/>
    </location>
</feature>
<keyword evidence="4 7" id="KW-0812">Transmembrane</keyword>
<feature type="transmembrane region" description="Helical" evidence="7">
    <location>
        <begin position="89"/>
        <end position="112"/>
    </location>
</feature>
<dbReference type="GO" id="GO:0022857">
    <property type="term" value="F:transmembrane transporter activity"/>
    <property type="evidence" value="ECO:0007669"/>
    <property type="project" value="InterPro"/>
</dbReference>
<keyword evidence="6 7" id="KW-0472">Membrane</keyword>
<dbReference type="PROSITE" id="PS50850">
    <property type="entry name" value="MFS"/>
    <property type="match status" value="1"/>
</dbReference>
<feature type="transmembrane region" description="Helical" evidence="7">
    <location>
        <begin position="142"/>
        <end position="159"/>
    </location>
</feature>
<dbReference type="GO" id="GO:0016020">
    <property type="term" value="C:membrane"/>
    <property type="evidence" value="ECO:0007669"/>
    <property type="project" value="TreeGrafter"/>
</dbReference>
<feature type="transmembrane region" description="Helical" evidence="7">
    <location>
        <begin position="299"/>
        <end position="317"/>
    </location>
</feature>
<proteinExistence type="inferred from homology"/>
<dbReference type="Gene3D" id="1.20.1250.20">
    <property type="entry name" value="MFS general substrate transporter like domains"/>
    <property type="match status" value="2"/>
</dbReference>
<protein>
    <recommendedName>
        <fullName evidence="8">Major facilitator superfamily (MFS) profile domain-containing protein</fullName>
    </recommendedName>
</protein>
<evidence type="ECO:0000313" key="10">
    <source>
        <dbReference type="Proteomes" id="UP000219338"/>
    </source>
</evidence>
<feature type="transmembrane region" description="Helical" evidence="7">
    <location>
        <begin position="51"/>
        <end position="69"/>
    </location>
</feature>
<dbReference type="InterPro" id="IPR011701">
    <property type="entry name" value="MFS"/>
</dbReference>
<evidence type="ECO:0000259" key="8">
    <source>
        <dbReference type="PROSITE" id="PS50850"/>
    </source>
</evidence>
<organism evidence="9 10">
    <name type="scientific">Armillaria ostoyae</name>
    <name type="common">Armillaria root rot fungus</name>
    <dbReference type="NCBI Taxonomy" id="47428"/>
    <lineage>
        <taxon>Eukaryota</taxon>
        <taxon>Fungi</taxon>
        <taxon>Dikarya</taxon>
        <taxon>Basidiomycota</taxon>
        <taxon>Agaricomycotina</taxon>
        <taxon>Agaricomycetes</taxon>
        <taxon>Agaricomycetidae</taxon>
        <taxon>Agaricales</taxon>
        <taxon>Marasmiineae</taxon>
        <taxon>Physalacriaceae</taxon>
        <taxon>Armillaria</taxon>
    </lineage>
</organism>
<evidence type="ECO:0000256" key="4">
    <source>
        <dbReference type="ARBA" id="ARBA00022692"/>
    </source>
</evidence>